<dbReference type="InterPro" id="IPR007751">
    <property type="entry name" value="DUF676_lipase-like"/>
</dbReference>
<dbReference type="OrthoDB" id="5368485at2759"/>
<evidence type="ECO:0000313" key="5">
    <source>
        <dbReference type="Proteomes" id="UP000002258"/>
    </source>
</evidence>
<feature type="domain" description="DUF676" evidence="3">
    <location>
        <begin position="188"/>
        <end position="384"/>
    </location>
</feature>
<evidence type="ECO:0000256" key="1">
    <source>
        <dbReference type="ARBA" id="ARBA00007920"/>
    </source>
</evidence>
<dbReference type="InterPro" id="IPR016445">
    <property type="entry name" value="Rog1_fam"/>
</dbReference>
<dbReference type="PANTHER" id="PTHR12482">
    <property type="entry name" value="LIPASE ROG1-RELATED-RELATED"/>
    <property type="match status" value="1"/>
</dbReference>
<evidence type="ECO:0000313" key="4">
    <source>
        <dbReference type="EMBL" id="ABN64362.2"/>
    </source>
</evidence>
<dbReference type="GO" id="GO:0047372">
    <property type="term" value="F:monoacylglycerol lipase activity"/>
    <property type="evidence" value="ECO:0007669"/>
    <property type="project" value="TreeGrafter"/>
</dbReference>
<dbReference type="PANTHER" id="PTHR12482:SF62">
    <property type="entry name" value="LIPASE ROG1-RELATED"/>
    <property type="match status" value="1"/>
</dbReference>
<protein>
    <recommendedName>
        <fullName evidence="3">DUF676 domain-containing protein</fullName>
    </recommendedName>
</protein>
<dbReference type="KEGG" id="pic:PICST_55443"/>
<dbReference type="FunCoup" id="A3LNP2">
    <property type="interactions" value="36"/>
</dbReference>
<dbReference type="Pfam" id="PF05057">
    <property type="entry name" value="DUF676"/>
    <property type="match status" value="1"/>
</dbReference>
<dbReference type="SUPFAM" id="SSF53474">
    <property type="entry name" value="alpha/beta-Hydrolases"/>
    <property type="match status" value="1"/>
</dbReference>
<gene>
    <name evidence="4" type="ORF">PICST_55443</name>
</gene>
<dbReference type="InterPro" id="IPR029058">
    <property type="entry name" value="AB_hydrolase_fold"/>
</dbReference>
<sequence length="689" mass="77248">MSSPKQPDRLLYRQTRSVKAGQVERFKIHYTPYQETPPASLWVKIRNVENIAMRAAFLAGPHILYVDCRSDEYDQNKKCFITADQPVYEPQLLPGQSFYAQLSCHTIKNSYSWVVDVVSQIIFNNTIDVDFEIMIGTSKAILHDCSNPDNKVVNADKTGTFVSTELLNVSNQDTFDLWNLPVPDATRPIHLVILTHGLHSNVTTDMLYLKEQIDNQDNGKDNVVVKGYMGNIGKTERGIKYLGSRVAEFVVDLVTNNESFNNGRVTKISFIGHSLGGLVQTFAIAYLQVNFPTFFRTIRPINFIALASPMLGIVNENPVYIRLALLAGVVGITGRDMGLKFVEADGKPLLLLLPSGPTHQVLKRFARRTVYSNAVNDGIVPMRTSSLLFLDYRGILQIVNSPQATTPERADDPKTTIVPTSLMIEEQETPVLSPVQAMLSYLLPQKQSKKADIQRFQTKEVSGSTSGETLDVFPTVGVLETAASLILPPLPSLKFITNPDARVDPIVHDKVYSEDDLPPSNDSDTIDYDVEHLEEEIAREYHKDMTWRKVVVKLKADAHNSIIVRRRFANAYGWPVIDHLVKNHFAIEDEEPEATQETGTEIEISKQEDEEDDLGLSTIVSRDLITRQNKEIDSVSVDENEICEHHWINSKDSSNALFSVGPTGMLAEVTEMVGNIRDQIYNYGVQQPN</sequence>
<keyword evidence="2" id="KW-0443">Lipid metabolism</keyword>
<dbReference type="eggNOG" id="KOG4372">
    <property type="taxonomic scope" value="Eukaryota"/>
</dbReference>
<dbReference type="Gene3D" id="3.40.50.1820">
    <property type="entry name" value="alpha/beta hydrolase"/>
    <property type="match status" value="1"/>
</dbReference>
<dbReference type="HOGENOM" id="CLU_007367_1_0_1"/>
<dbReference type="AlphaFoldDB" id="A3LNP2"/>
<dbReference type="GeneID" id="4837470"/>
<accession>A3LNP2</accession>
<comment type="similarity">
    <text evidence="1">Belongs to the putative lipase ROG1 family.</text>
</comment>
<dbReference type="InParanoid" id="A3LNP2"/>
<dbReference type="InterPro" id="IPR044294">
    <property type="entry name" value="Lipase-like"/>
</dbReference>
<evidence type="ECO:0000256" key="2">
    <source>
        <dbReference type="ARBA" id="ARBA00022963"/>
    </source>
</evidence>
<dbReference type="OMA" id="CFITADQ"/>
<keyword evidence="2" id="KW-0442">Lipid degradation</keyword>
<dbReference type="EMBL" id="CP000496">
    <property type="protein sequence ID" value="ABN64362.2"/>
    <property type="molecule type" value="Genomic_DNA"/>
</dbReference>
<reference evidence="4 5" key="1">
    <citation type="journal article" date="2007" name="Nat. Biotechnol.">
        <title>Genome sequence of the lignocellulose-bioconverting and xylose-fermenting yeast Pichia stipitis.</title>
        <authorList>
            <person name="Jeffries T.W."/>
            <person name="Grigoriev I.V."/>
            <person name="Grimwood J."/>
            <person name="Laplaza J.M."/>
            <person name="Aerts A."/>
            <person name="Salamov A."/>
            <person name="Schmutz J."/>
            <person name="Lindquist E."/>
            <person name="Dehal P."/>
            <person name="Shapiro H."/>
            <person name="Jin Y.S."/>
            <person name="Passoth V."/>
            <person name="Richardson P.M."/>
        </authorList>
    </citation>
    <scope>NUCLEOTIDE SEQUENCE [LARGE SCALE GENOMIC DNA]</scope>
    <source>
        <strain evidence="5">ATCC 58785 / CBS 6054 / NBRC 10063 / NRRL Y-11545</strain>
    </source>
</reference>
<organism evidence="4 5">
    <name type="scientific">Scheffersomyces stipitis (strain ATCC 58785 / CBS 6054 / NBRC 10063 / NRRL Y-11545)</name>
    <name type="common">Yeast</name>
    <name type="synonym">Pichia stipitis</name>
    <dbReference type="NCBI Taxonomy" id="322104"/>
    <lineage>
        <taxon>Eukaryota</taxon>
        <taxon>Fungi</taxon>
        <taxon>Dikarya</taxon>
        <taxon>Ascomycota</taxon>
        <taxon>Saccharomycotina</taxon>
        <taxon>Pichiomycetes</taxon>
        <taxon>Debaryomycetaceae</taxon>
        <taxon>Scheffersomyces</taxon>
    </lineage>
</organism>
<proteinExistence type="inferred from homology"/>
<evidence type="ECO:0000259" key="3">
    <source>
        <dbReference type="Pfam" id="PF05057"/>
    </source>
</evidence>
<feature type="non-terminal residue" evidence="4">
    <location>
        <position position="689"/>
    </location>
</feature>
<dbReference type="RefSeq" id="XP_001382391.2">
    <property type="nucleotide sequence ID" value="XM_001382354.1"/>
</dbReference>
<keyword evidence="5" id="KW-1185">Reference proteome</keyword>
<dbReference type="Proteomes" id="UP000002258">
    <property type="component" value="Chromosome 2"/>
</dbReference>
<dbReference type="STRING" id="322104.A3LNP2"/>
<name>A3LNP2_PICST</name>
<dbReference type="PIRSF" id="PIRSF005412">
    <property type="entry name" value="UCP005412_abhydr"/>
    <property type="match status" value="1"/>
</dbReference>
<dbReference type="GO" id="GO:0016042">
    <property type="term" value="P:lipid catabolic process"/>
    <property type="evidence" value="ECO:0007669"/>
    <property type="project" value="UniProtKB-KW"/>
</dbReference>